<dbReference type="CDD" id="cd06170">
    <property type="entry name" value="LuxR_C_like"/>
    <property type="match status" value="1"/>
</dbReference>
<dbReference type="PROSITE" id="PS50043">
    <property type="entry name" value="HTH_LUXR_2"/>
    <property type="match status" value="1"/>
</dbReference>
<accession>A0ABU1S910</accession>
<comment type="caution">
    <text evidence="5">The sequence shown here is derived from an EMBL/GenBank/DDBJ whole genome shotgun (WGS) entry which is preliminary data.</text>
</comment>
<dbReference type="PANTHER" id="PTHR44688">
    <property type="entry name" value="DNA-BINDING TRANSCRIPTIONAL ACTIVATOR DEVR_DOSR"/>
    <property type="match status" value="1"/>
</dbReference>
<evidence type="ECO:0000256" key="2">
    <source>
        <dbReference type="ARBA" id="ARBA00023125"/>
    </source>
</evidence>
<reference evidence="5 6" key="1">
    <citation type="submission" date="2023-07" db="EMBL/GenBank/DDBJ databases">
        <title>Sorghum-associated microbial communities from plants grown in Nebraska, USA.</title>
        <authorList>
            <person name="Schachtman D."/>
        </authorList>
    </citation>
    <scope>NUCLEOTIDE SEQUENCE [LARGE SCALE GENOMIC DNA]</scope>
    <source>
        <strain evidence="5 6">2980</strain>
    </source>
</reference>
<dbReference type="Pfam" id="PF00196">
    <property type="entry name" value="GerE"/>
    <property type="match status" value="1"/>
</dbReference>
<dbReference type="InterPro" id="IPR000792">
    <property type="entry name" value="Tscrpt_reg_LuxR_C"/>
</dbReference>
<dbReference type="PANTHER" id="PTHR44688:SF16">
    <property type="entry name" value="DNA-BINDING TRANSCRIPTIONAL ACTIVATOR DEVR_DOSR"/>
    <property type="match status" value="1"/>
</dbReference>
<evidence type="ECO:0000256" key="3">
    <source>
        <dbReference type="ARBA" id="ARBA00023163"/>
    </source>
</evidence>
<keyword evidence="3" id="KW-0804">Transcription</keyword>
<dbReference type="PRINTS" id="PR00038">
    <property type="entry name" value="HTHLUXR"/>
</dbReference>
<dbReference type="Gene3D" id="1.10.10.10">
    <property type="entry name" value="Winged helix-like DNA-binding domain superfamily/Winged helix DNA-binding domain"/>
    <property type="match status" value="1"/>
</dbReference>
<keyword evidence="6" id="KW-1185">Reference proteome</keyword>
<dbReference type="EMBL" id="JAVDUM010000001">
    <property type="protein sequence ID" value="MDR6865758.1"/>
    <property type="molecule type" value="Genomic_DNA"/>
</dbReference>
<keyword evidence="2 5" id="KW-0238">DNA-binding</keyword>
<sequence length="517" mass="56315">MLLFEDAARIAAMGGQLARPVAPHVAGEIARLGVLAPLDLLHIFRSLTPGQLAGLEALPGKVPIPAGTQKRFTARTRSLDPAGRRLLLTAALSTTDRLDVVLVAAATDPAVLFSEDIERILTWENGRYAFRSESSRSMIIQDGREDVMQVHGALAHTHRQRREYGRAVWHVMQRRTPVSESAARTLISFGEQLLAAGSTDGAYRIGRLIERGTGRPQSTQGALLAARAALGMGCFEEAATAFETLMDGPDRETAVLGLEAARGFLAGAMPGETLTALADRQVILLRSTETAYSDRGAVAAVEDLMRSWNNYDDDEVDAIQARLMLTFVGSRRKWPWETTTGPVSPIIEGYIRGQQSGLLLLSGAREASASTLREALIRLPMTHLVAGTTASALYILRDTDPALWEGLGPSLMSVSPARPIDFAMTYQLRSTRIATIAHRLQKDVEKRTQLTTLTPRENEIVDLVGDGLKSREIGEHLGIAGRTVEIHLGRIFRKLGINTRGELISIVLQHRGRPPLQ</sequence>
<dbReference type="SUPFAM" id="SSF46894">
    <property type="entry name" value="C-terminal effector domain of the bipartite response regulators"/>
    <property type="match status" value="1"/>
</dbReference>
<evidence type="ECO:0000313" key="5">
    <source>
        <dbReference type="EMBL" id="MDR6865758.1"/>
    </source>
</evidence>
<evidence type="ECO:0000313" key="6">
    <source>
        <dbReference type="Proteomes" id="UP001259347"/>
    </source>
</evidence>
<proteinExistence type="predicted"/>
<dbReference type="SMART" id="SM00421">
    <property type="entry name" value="HTH_LUXR"/>
    <property type="match status" value="1"/>
</dbReference>
<evidence type="ECO:0000256" key="1">
    <source>
        <dbReference type="ARBA" id="ARBA00023015"/>
    </source>
</evidence>
<name>A0ABU1S910_9MICO</name>
<evidence type="ECO:0000259" key="4">
    <source>
        <dbReference type="PROSITE" id="PS50043"/>
    </source>
</evidence>
<dbReference type="GO" id="GO:0003677">
    <property type="term" value="F:DNA binding"/>
    <property type="evidence" value="ECO:0007669"/>
    <property type="project" value="UniProtKB-KW"/>
</dbReference>
<dbReference type="InterPro" id="IPR016032">
    <property type="entry name" value="Sig_transdc_resp-reg_C-effctor"/>
</dbReference>
<protein>
    <submittedName>
        <fullName evidence="5">DNA-binding CsgD family transcriptional regulator</fullName>
    </submittedName>
</protein>
<keyword evidence="1" id="KW-0805">Transcription regulation</keyword>
<gene>
    <name evidence="5" type="ORF">J2Y69_000340</name>
</gene>
<organism evidence="5 6">
    <name type="scientific">Microbacterium resistens</name>
    <dbReference type="NCBI Taxonomy" id="156977"/>
    <lineage>
        <taxon>Bacteria</taxon>
        <taxon>Bacillati</taxon>
        <taxon>Actinomycetota</taxon>
        <taxon>Actinomycetes</taxon>
        <taxon>Micrococcales</taxon>
        <taxon>Microbacteriaceae</taxon>
        <taxon>Microbacterium</taxon>
    </lineage>
</organism>
<dbReference type="PROSITE" id="PS00622">
    <property type="entry name" value="HTH_LUXR_1"/>
    <property type="match status" value="1"/>
</dbReference>
<dbReference type="RefSeq" id="WP_310016862.1">
    <property type="nucleotide sequence ID" value="NZ_JAVDUM010000001.1"/>
</dbReference>
<dbReference type="Proteomes" id="UP001259347">
    <property type="component" value="Unassembled WGS sequence"/>
</dbReference>
<dbReference type="InterPro" id="IPR036388">
    <property type="entry name" value="WH-like_DNA-bd_sf"/>
</dbReference>
<feature type="domain" description="HTH luxR-type" evidence="4">
    <location>
        <begin position="446"/>
        <end position="511"/>
    </location>
</feature>